<organism evidence="1 2">
    <name type="scientific">Arthrobacter horti</name>
    <dbReference type="NCBI Taxonomy" id="3068273"/>
    <lineage>
        <taxon>Bacteria</taxon>
        <taxon>Bacillati</taxon>
        <taxon>Actinomycetota</taxon>
        <taxon>Actinomycetes</taxon>
        <taxon>Micrococcales</taxon>
        <taxon>Micrococcaceae</taxon>
        <taxon>Arthrobacter</taxon>
    </lineage>
</organism>
<dbReference type="Proteomes" id="UP001232725">
    <property type="component" value="Unassembled WGS sequence"/>
</dbReference>
<accession>A0ABT9IQ83</accession>
<keyword evidence="1" id="KW-0808">Transferase</keyword>
<gene>
    <name evidence="1" type="ORF">Q9R02_11155</name>
</gene>
<dbReference type="InterPro" id="IPR029044">
    <property type="entry name" value="Nucleotide-diphossugar_trans"/>
</dbReference>
<proteinExistence type="predicted"/>
<dbReference type="Gene3D" id="3.90.550.10">
    <property type="entry name" value="Spore Coat Polysaccharide Biosynthesis Protein SpsA, Chain A"/>
    <property type="match status" value="1"/>
</dbReference>
<evidence type="ECO:0000313" key="1">
    <source>
        <dbReference type="EMBL" id="MDP5227713.1"/>
    </source>
</evidence>
<name>A0ABT9IQ83_9MICC</name>
<dbReference type="GO" id="GO:0016757">
    <property type="term" value="F:glycosyltransferase activity"/>
    <property type="evidence" value="ECO:0007669"/>
    <property type="project" value="UniProtKB-KW"/>
</dbReference>
<sequence length="264" mass="29150">MVRDEADIIAEVVRHQLAQGLDFVLVADNGSADGTLEILEKMARADHRILVAKDSEPRHFQSEKITYLAWAAWRNGAKWVVPFDGDEFFFAEGELLGDFLRRMPDEVTVVHADFHHMVPIAGDGDVGPSTKFMMDGSASFPGKICVRTHPLLEIIEGNHDASRVGGRRSGVAVAHAIYRSPAQMARKFRQGLAAADGIHPGSHWVKGAVVSDRELDTVWELITHGFPAPQIDYLAKGPMRIVSPLAWENWDPKGQLEGDDDVVL</sequence>
<keyword evidence="1" id="KW-0328">Glycosyltransferase</keyword>
<dbReference type="RefSeq" id="WP_305996768.1">
    <property type="nucleotide sequence ID" value="NZ_JAVALS010000007.1"/>
</dbReference>
<dbReference type="EC" id="2.4.-.-" evidence="1"/>
<dbReference type="EMBL" id="JAVALS010000007">
    <property type="protein sequence ID" value="MDP5227713.1"/>
    <property type="molecule type" value="Genomic_DNA"/>
</dbReference>
<dbReference type="SUPFAM" id="SSF53448">
    <property type="entry name" value="Nucleotide-diphospho-sugar transferases"/>
    <property type="match status" value="1"/>
</dbReference>
<reference evidence="1 2" key="1">
    <citation type="submission" date="2023-08" db="EMBL/GenBank/DDBJ databases">
        <title>Arthrobacter horti sp. nov., isolated from forest soil.</title>
        <authorList>
            <person name="Park M."/>
        </authorList>
    </citation>
    <scope>NUCLEOTIDE SEQUENCE [LARGE SCALE GENOMIC DNA]</scope>
    <source>
        <strain evidence="1 2">YJM1</strain>
    </source>
</reference>
<comment type="caution">
    <text evidence="1">The sequence shown here is derived from an EMBL/GenBank/DDBJ whole genome shotgun (WGS) entry which is preliminary data.</text>
</comment>
<dbReference type="Pfam" id="PF13704">
    <property type="entry name" value="Glyco_tranf_2_4"/>
    <property type="match status" value="1"/>
</dbReference>
<protein>
    <submittedName>
        <fullName evidence="1">Glycosyltransferase family 2 protein</fullName>
        <ecNumber evidence="1">2.4.-.-</ecNumber>
    </submittedName>
</protein>
<evidence type="ECO:0000313" key="2">
    <source>
        <dbReference type="Proteomes" id="UP001232725"/>
    </source>
</evidence>
<keyword evidence="2" id="KW-1185">Reference proteome</keyword>